<dbReference type="Proteomes" id="UP000220246">
    <property type="component" value="Unassembled WGS sequence"/>
</dbReference>
<evidence type="ECO:0000313" key="1">
    <source>
        <dbReference type="EMBL" id="PEH87217.1"/>
    </source>
</evidence>
<evidence type="ECO:0000313" key="2">
    <source>
        <dbReference type="Proteomes" id="UP000220246"/>
    </source>
</evidence>
<dbReference type="AlphaFoldDB" id="A0A2A7UPK9"/>
<name>A0A2A7UPK9_COMTR</name>
<comment type="caution">
    <text evidence="1">The sequence shown here is derived from an EMBL/GenBank/DDBJ whole genome shotgun (WGS) entry which is preliminary data.</text>
</comment>
<dbReference type="GO" id="GO:0016627">
    <property type="term" value="F:oxidoreductase activity, acting on the CH-CH group of donors"/>
    <property type="evidence" value="ECO:0007669"/>
    <property type="project" value="InterPro"/>
</dbReference>
<sequence>MGDSPALALYAQFAELGAIGALLEKKRRAFGGAGSVTYVVFEALAGGRLCESPAGRVLVGRPRSFPGTAAQKAKLEDIVAGRAYSTTGTEERQPNYGWSNWPATAAKCGHGWTLNGRQAVVAFGRKAILLRCRARTAGGRSTTAGSPAFLVDGNAPAFGQLAYSASGRGRRAE</sequence>
<proteinExistence type="predicted"/>
<reference evidence="2" key="1">
    <citation type="submission" date="2017-09" db="EMBL/GenBank/DDBJ databases">
        <title>FDA dAtabase for Regulatory Grade micrObial Sequences (FDA-ARGOS): Supporting development and validation of Infectious Disease Dx tests.</title>
        <authorList>
            <person name="Minogue T."/>
            <person name="Wolcott M."/>
            <person name="Wasieloski L."/>
            <person name="Aguilar W."/>
            <person name="Moore D."/>
            <person name="Tallon L."/>
            <person name="Sadzewicz L."/>
            <person name="Ott S."/>
            <person name="Zhao X."/>
            <person name="Nagaraj S."/>
            <person name="Vavikolanu K."/>
            <person name="Aluvathingal J."/>
            <person name="Nadendla S."/>
            <person name="Sichtig H."/>
        </authorList>
    </citation>
    <scope>NUCLEOTIDE SEQUENCE [LARGE SCALE GENOMIC DNA]</scope>
    <source>
        <strain evidence="2">FDAARGOS_394</strain>
    </source>
</reference>
<dbReference type="EMBL" id="PDEA01000001">
    <property type="protein sequence ID" value="PEH87217.1"/>
    <property type="molecule type" value="Genomic_DNA"/>
</dbReference>
<accession>A0A2A7UPK9</accession>
<organism evidence="1 2">
    <name type="scientific">Comamonas terrigena</name>
    <dbReference type="NCBI Taxonomy" id="32013"/>
    <lineage>
        <taxon>Bacteria</taxon>
        <taxon>Pseudomonadati</taxon>
        <taxon>Pseudomonadota</taxon>
        <taxon>Betaproteobacteria</taxon>
        <taxon>Burkholderiales</taxon>
        <taxon>Comamonadaceae</taxon>
        <taxon>Comamonas</taxon>
    </lineage>
</organism>
<gene>
    <name evidence="1" type="ORF">CRM82_00025</name>
</gene>
<protein>
    <submittedName>
        <fullName evidence="1">Uncharacterized protein</fullName>
    </submittedName>
</protein>
<dbReference type="InterPro" id="IPR009100">
    <property type="entry name" value="AcylCoA_DH/oxidase_NM_dom_sf"/>
</dbReference>
<dbReference type="SUPFAM" id="SSF56645">
    <property type="entry name" value="Acyl-CoA dehydrogenase NM domain-like"/>
    <property type="match status" value="1"/>
</dbReference>
<dbReference type="RefSeq" id="WP_098065934.1">
    <property type="nucleotide sequence ID" value="NZ_PDEA01000001.1"/>
</dbReference>
<keyword evidence="2" id="KW-1185">Reference proteome</keyword>